<feature type="domain" description="Dienelactone hydrolase" evidence="1">
    <location>
        <begin position="23"/>
        <end position="230"/>
    </location>
</feature>
<dbReference type="Gene3D" id="3.40.50.1820">
    <property type="entry name" value="alpha/beta hydrolase"/>
    <property type="match status" value="1"/>
</dbReference>
<proteinExistence type="predicted"/>
<dbReference type="Proteomes" id="UP000294558">
    <property type="component" value="Unassembled WGS sequence"/>
</dbReference>
<dbReference type="GO" id="GO:0016787">
    <property type="term" value="F:hydrolase activity"/>
    <property type="evidence" value="ECO:0007669"/>
    <property type="project" value="InterPro"/>
</dbReference>
<dbReference type="SUPFAM" id="SSF53474">
    <property type="entry name" value="alpha/beta-Hydrolases"/>
    <property type="match status" value="1"/>
</dbReference>
<comment type="caution">
    <text evidence="2">The sequence shown here is derived from an EMBL/GenBank/DDBJ whole genome shotgun (WGS) entry which is preliminary data.</text>
</comment>
<name>A0A4R7I0A7_9ACTN</name>
<dbReference type="InterPro" id="IPR002925">
    <property type="entry name" value="Dienelactn_hydro"/>
</dbReference>
<dbReference type="InterPro" id="IPR029058">
    <property type="entry name" value="AB_hydrolase_fold"/>
</dbReference>
<dbReference type="AlphaFoldDB" id="A0A4R7I0A7"/>
<reference evidence="2 3" key="1">
    <citation type="submission" date="2019-03" db="EMBL/GenBank/DDBJ databases">
        <title>Sequencing the genomes of 1000 actinobacteria strains.</title>
        <authorList>
            <person name="Klenk H.-P."/>
        </authorList>
    </citation>
    <scope>NUCLEOTIDE SEQUENCE [LARGE SCALE GENOMIC DNA]</scope>
    <source>
        <strain evidence="2 3">DSM 18936</strain>
    </source>
</reference>
<evidence type="ECO:0000313" key="3">
    <source>
        <dbReference type="Proteomes" id="UP000294558"/>
    </source>
</evidence>
<dbReference type="Pfam" id="PF01738">
    <property type="entry name" value="DLH"/>
    <property type="match status" value="1"/>
</dbReference>
<organism evidence="2 3">
    <name type="scientific">Ilumatobacter fluminis</name>
    <dbReference type="NCBI Taxonomy" id="467091"/>
    <lineage>
        <taxon>Bacteria</taxon>
        <taxon>Bacillati</taxon>
        <taxon>Actinomycetota</taxon>
        <taxon>Acidimicrobiia</taxon>
        <taxon>Acidimicrobiales</taxon>
        <taxon>Ilumatobacteraceae</taxon>
        <taxon>Ilumatobacter</taxon>
    </lineage>
</organism>
<accession>A0A4R7I0A7</accession>
<evidence type="ECO:0000259" key="1">
    <source>
        <dbReference type="Pfam" id="PF01738"/>
    </source>
</evidence>
<protein>
    <submittedName>
        <fullName evidence="2">Carboxymethylenebutenolidase</fullName>
    </submittedName>
</protein>
<keyword evidence="3" id="KW-1185">Reference proteome</keyword>
<dbReference type="InterPro" id="IPR051049">
    <property type="entry name" value="Dienelactone_hydrolase-like"/>
</dbReference>
<dbReference type="PANTHER" id="PTHR46623:SF6">
    <property type="entry name" value="ALPHA_BETA-HYDROLASES SUPERFAMILY PROTEIN"/>
    <property type="match status" value="1"/>
</dbReference>
<dbReference type="EMBL" id="SOAU01000001">
    <property type="protein sequence ID" value="TDT16580.1"/>
    <property type="molecule type" value="Genomic_DNA"/>
</dbReference>
<sequence length="233" mass="24305">MASRSVPVPCDDAGSMPLHVWVPEGGSGPGILLIQEIFGVGPYIRSVAQRLVDAGYVVGAPEVFWRFAPGWEASHDQAGLEASVAKAGELNPATAATDCARAFAALEELDEVVGTPGVMGFCLGGTLAWSVAAGAQPAVCVSYYGSGVPQMLDQVDNVSCPTLFHFGNADAYTPNEGVDALNAAIDGRDNFVLNVENAGHAFDNHESEMFYDESAANAAWAKTMAFLGTHLPA</sequence>
<dbReference type="PANTHER" id="PTHR46623">
    <property type="entry name" value="CARBOXYMETHYLENEBUTENOLIDASE-RELATED"/>
    <property type="match status" value="1"/>
</dbReference>
<evidence type="ECO:0000313" key="2">
    <source>
        <dbReference type="EMBL" id="TDT16580.1"/>
    </source>
</evidence>
<gene>
    <name evidence="2" type="ORF">BDK89_2171</name>
</gene>
<dbReference type="RefSeq" id="WP_208294035.1">
    <property type="nucleotide sequence ID" value="NZ_SOAU01000001.1"/>
</dbReference>